<dbReference type="AlphaFoldDB" id="A0A194WWM2"/>
<dbReference type="OrthoDB" id="5125733at2759"/>
<dbReference type="PANTHER" id="PTHR33112:SF9">
    <property type="entry name" value="HETEROKARYON INCOMPATIBILITY DOMAIN-CONTAINING PROTEIN"/>
    <property type="match status" value="1"/>
</dbReference>
<dbReference type="PANTHER" id="PTHR33112">
    <property type="entry name" value="DOMAIN PROTEIN, PUTATIVE-RELATED"/>
    <property type="match status" value="1"/>
</dbReference>
<gene>
    <name evidence="3" type="ORF">LY89DRAFT_738164</name>
</gene>
<evidence type="ECO:0000313" key="3">
    <source>
        <dbReference type="EMBL" id="KUJ12376.1"/>
    </source>
</evidence>
<name>A0A194WWM2_MOLSC</name>
<evidence type="ECO:0000256" key="1">
    <source>
        <dbReference type="SAM" id="MobiDB-lite"/>
    </source>
</evidence>
<dbReference type="RefSeq" id="XP_018066731.1">
    <property type="nucleotide sequence ID" value="XM_018220337.1"/>
</dbReference>
<evidence type="ECO:0000259" key="2">
    <source>
        <dbReference type="Pfam" id="PF06985"/>
    </source>
</evidence>
<feature type="compositionally biased region" description="Acidic residues" evidence="1">
    <location>
        <begin position="70"/>
        <end position="83"/>
    </location>
</feature>
<dbReference type="InterPro" id="IPR010730">
    <property type="entry name" value="HET"/>
</dbReference>
<accession>A0A194WWM2</accession>
<dbReference type="KEGG" id="psco:LY89DRAFT_738164"/>
<keyword evidence="4" id="KW-1185">Reference proteome</keyword>
<dbReference type="GeneID" id="28830063"/>
<protein>
    <submittedName>
        <fullName evidence="3">HET-domain-containing protein</fullName>
    </submittedName>
</protein>
<feature type="compositionally biased region" description="Polar residues" evidence="1">
    <location>
        <begin position="86"/>
        <end position="95"/>
    </location>
</feature>
<dbReference type="STRING" id="149040.A0A194WWM2"/>
<evidence type="ECO:0000313" key="4">
    <source>
        <dbReference type="Proteomes" id="UP000070700"/>
    </source>
</evidence>
<proteinExistence type="predicted"/>
<reference evidence="3 4" key="1">
    <citation type="submission" date="2015-10" db="EMBL/GenBank/DDBJ databases">
        <title>Full genome of DAOMC 229536 Phialocephala scopiformis, a fungal endophyte of spruce producing the potent anti-insectan compound rugulosin.</title>
        <authorList>
            <consortium name="DOE Joint Genome Institute"/>
            <person name="Walker A.K."/>
            <person name="Frasz S.L."/>
            <person name="Seifert K.A."/>
            <person name="Miller J.D."/>
            <person name="Mondo S.J."/>
            <person name="Labutti K."/>
            <person name="Lipzen A."/>
            <person name="Dockter R."/>
            <person name="Kennedy M."/>
            <person name="Grigoriev I.V."/>
            <person name="Spatafora J.W."/>
        </authorList>
    </citation>
    <scope>NUCLEOTIDE SEQUENCE [LARGE SCALE GENOMIC DNA]</scope>
    <source>
        <strain evidence="3 4">CBS 120377</strain>
    </source>
</reference>
<dbReference type="Proteomes" id="UP000070700">
    <property type="component" value="Unassembled WGS sequence"/>
</dbReference>
<dbReference type="EMBL" id="KQ947424">
    <property type="protein sequence ID" value="KUJ12376.1"/>
    <property type="molecule type" value="Genomic_DNA"/>
</dbReference>
<sequence length="415" mass="46751">MNHLCVCSILHDRCHHRLPCYTGPAISPYQSPRRASPFSSSNRALIEDAEQVEIVNSAEHGEKLEPINIGDDDNHDGDDDYDGDSSLKNNHSSLADSPYQEPYSGYLPDWVSPGKRADIPLNIRVGVSFTRLRQASGSGCWLCATIFDGIRLKAESNALFPWHPVSEDNVMVRATAYGIFKVIWTSLQPGDLSFRALEISTEIFAANARDFREECRAIPYLLELRYPTSSTESFDFLKMNLERCTTQHNVCKVGKEMVLPLRILSIEYKAAKYSVNLQENKNPEHGEYLCLSHCWGVNNTALKTMKASLQAMKSNIPWKSLPKTFRDAIVITRKLGFRYLWIDSLCIIQDSVRDWELQSSRMGDIYNGAFATIFALYGNDSDSGCFSGQIEHHWSKVIFRRCPGDSAARSVSDGL</sequence>
<dbReference type="Pfam" id="PF06985">
    <property type="entry name" value="HET"/>
    <property type="match status" value="1"/>
</dbReference>
<feature type="region of interest" description="Disordered" evidence="1">
    <location>
        <begin position="57"/>
        <end position="100"/>
    </location>
</feature>
<organism evidence="3 4">
    <name type="scientific">Mollisia scopiformis</name>
    <name type="common">Conifer needle endophyte fungus</name>
    <name type="synonym">Phialocephala scopiformis</name>
    <dbReference type="NCBI Taxonomy" id="149040"/>
    <lineage>
        <taxon>Eukaryota</taxon>
        <taxon>Fungi</taxon>
        <taxon>Dikarya</taxon>
        <taxon>Ascomycota</taxon>
        <taxon>Pezizomycotina</taxon>
        <taxon>Leotiomycetes</taxon>
        <taxon>Helotiales</taxon>
        <taxon>Mollisiaceae</taxon>
        <taxon>Mollisia</taxon>
    </lineage>
</organism>
<feature type="domain" description="Heterokaryon incompatibility" evidence="2">
    <location>
        <begin position="288"/>
        <end position="390"/>
    </location>
</feature>
<dbReference type="InParanoid" id="A0A194WWM2"/>